<protein>
    <submittedName>
        <fullName evidence="1">Uncharacterized protein</fullName>
    </submittedName>
</protein>
<name>A0A9P0E542_NEZVI</name>
<dbReference type="AlphaFoldDB" id="A0A9P0E542"/>
<proteinExistence type="predicted"/>
<dbReference type="Proteomes" id="UP001152798">
    <property type="component" value="Chromosome 2"/>
</dbReference>
<dbReference type="OrthoDB" id="6600936at2759"/>
<sequence>MNNLPPSVDVSNAVKLYIPEFFEREEEHFDLVVVTYDGELLEIQNRNIISTCKICNKVKGNVAVKICYTYYPKIKYYLVHANGMLFAVKKMEPYNLQVSRILDNVEYFSVEDRDNSGIPQIVVFNINKLVSIHTLFDLLIKSDNNTSKIIAPAVLKLYSHIHAIRLQIKKVEQLLIEKKSLISRMSAGYMFITIENITFDCDEELVTVFGKKCKETSKIRHFPFSFGKPWIKVCFDFWVIGFFVSNLQNR</sequence>
<gene>
    <name evidence="1" type="ORF">NEZAVI_LOCUS4642</name>
</gene>
<evidence type="ECO:0000313" key="1">
    <source>
        <dbReference type="EMBL" id="CAH1394089.1"/>
    </source>
</evidence>
<keyword evidence="2" id="KW-1185">Reference proteome</keyword>
<reference evidence="1" key="1">
    <citation type="submission" date="2022-01" db="EMBL/GenBank/DDBJ databases">
        <authorList>
            <person name="King R."/>
        </authorList>
    </citation>
    <scope>NUCLEOTIDE SEQUENCE</scope>
</reference>
<accession>A0A9P0E542</accession>
<dbReference type="EMBL" id="OV725078">
    <property type="protein sequence ID" value="CAH1394089.1"/>
    <property type="molecule type" value="Genomic_DNA"/>
</dbReference>
<evidence type="ECO:0000313" key="2">
    <source>
        <dbReference type="Proteomes" id="UP001152798"/>
    </source>
</evidence>
<organism evidence="1 2">
    <name type="scientific">Nezara viridula</name>
    <name type="common">Southern green stink bug</name>
    <name type="synonym">Cimex viridulus</name>
    <dbReference type="NCBI Taxonomy" id="85310"/>
    <lineage>
        <taxon>Eukaryota</taxon>
        <taxon>Metazoa</taxon>
        <taxon>Ecdysozoa</taxon>
        <taxon>Arthropoda</taxon>
        <taxon>Hexapoda</taxon>
        <taxon>Insecta</taxon>
        <taxon>Pterygota</taxon>
        <taxon>Neoptera</taxon>
        <taxon>Paraneoptera</taxon>
        <taxon>Hemiptera</taxon>
        <taxon>Heteroptera</taxon>
        <taxon>Panheteroptera</taxon>
        <taxon>Pentatomomorpha</taxon>
        <taxon>Pentatomoidea</taxon>
        <taxon>Pentatomidae</taxon>
        <taxon>Pentatominae</taxon>
        <taxon>Nezara</taxon>
    </lineage>
</organism>